<dbReference type="AlphaFoldDB" id="I3YVR1"/>
<dbReference type="HOGENOM" id="CLU_1736664_0_0_10"/>
<protein>
    <submittedName>
        <fullName evidence="2">Uncharacterized protein</fullName>
    </submittedName>
</protein>
<dbReference type="Proteomes" id="UP000006049">
    <property type="component" value="Chromosome"/>
</dbReference>
<evidence type="ECO:0000313" key="3">
    <source>
        <dbReference type="Proteomes" id="UP000006049"/>
    </source>
</evidence>
<accession>I3YVR1</accession>
<name>I3YVR1_AEQSU</name>
<gene>
    <name evidence="2" type="ordered locus">Aeqsu_1594</name>
</gene>
<keyword evidence="3" id="KW-1185">Reference proteome</keyword>
<feature type="signal peptide" evidence="1">
    <location>
        <begin position="1"/>
        <end position="22"/>
    </location>
</feature>
<evidence type="ECO:0000313" key="2">
    <source>
        <dbReference type="EMBL" id="AFL81079.1"/>
    </source>
</evidence>
<keyword evidence="1" id="KW-0732">Signal</keyword>
<organism evidence="2 3">
    <name type="scientific">Aequorivita sublithincola (strain DSM 14238 / LMG 21431 / ACAM 643 / 9-3)</name>
    <dbReference type="NCBI Taxonomy" id="746697"/>
    <lineage>
        <taxon>Bacteria</taxon>
        <taxon>Pseudomonadati</taxon>
        <taxon>Bacteroidota</taxon>
        <taxon>Flavobacteriia</taxon>
        <taxon>Flavobacteriales</taxon>
        <taxon>Flavobacteriaceae</taxon>
        <taxon>Aequorivita</taxon>
    </lineage>
</organism>
<feature type="chain" id="PRO_5003682924" evidence="1">
    <location>
        <begin position="23"/>
        <end position="150"/>
    </location>
</feature>
<dbReference type="KEGG" id="asl:Aeqsu_1594"/>
<evidence type="ECO:0000256" key="1">
    <source>
        <dbReference type="SAM" id="SignalP"/>
    </source>
</evidence>
<proteinExistence type="predicted"/>
<dbReference type="RefSeq" id="WP_014782334.1">
    <property type="nucleotide sequence ID" value="NC_018013.1"/>
</dbReference>
<dbReference type="EMBL" id="CP003280">
    <property type="protein sequence ID" value="AFL81079.1"/>
    <property type="molecule type" value="Genomic_DNA"/>
</dbReference>
<dbReference type="OrthoDB" id="1375077at2"/>
<dbReference type="STRING" id="746697.Aeqsu_1594"/>
<sequence length="150" mass="16636">MKPKIYSILVMALLCSYFTAHSQSKAPIGFDIRGRDCAGGGGLCSVNKTSSPNNDIDIQKLNKNTFVLNILRASLTLDEEISVAGNYFSSFQAILPKIFIQDGDLQFNNDVLEVIGIDPKYNLLKTGNYPMQIKEDEVIITLTLTERSKK</sequence>
<reference evidence="2 3" key="1">
    <citation type="submission" date="2012-06" db="EMBL/GenBank/DDBJ databases">
        <title>The complete genome of Aequorivita sublithincola DSM 14238.</title>
        <authorList>
            <consortium name="US DOE Joint Genome Institute (JGI-PGF)"/>
            <person name="Lucas S."/>
            <person name="Copeland A."/>
            <person name="Lapidus A."/>
            <person name="Goodwin L."/>
            <person name="Pitluck S."/>
            <person name="Peters L."/>
            <person name="Munk A.C.C."/>
            <person name="Kyrpides N."/>
            <person name="Mavromatis K."/>
            <person name="Pagani I."/>
            <person name="Ivanova N."/>
            <person name="Ovchinnikova G."/>
            <person name="Zeytun A."/>
            <person name="Detter J.C."/>
            <person name="Han C."/>
            <person name="Land M."/>
            <person name="Hauser L."/>
            <person name="Markowitz V."/>
            <person name="Cheng J.-F."/>
            <person name="Hugenholtz P."/>
            <person name="Woyke T."/>
            <person name="Wu D."/>
            <person name="Tindall B."/>
            <person name="Faehnrich R."/>
            <person name="Brambilla E."/>
            <person name="Klenk H.-P."/>
            <person name="Eisen J.A."/>
        </authorList>
    </citation>
    <scope>NUCLEOTIDE SEQUENCE [LARGE SCALE GENOMIC DNA]</scope>
    <source>
        <strain evidence="3">DSM 14238 / LMG 21431 / ACAM 643 / 9-3</strain>
    </source>
</reference>